<dbReference type="InterPro" id="IPR043502">
    <property type="entry name" value="DNA/RNA_pol_sf"/>
</dbReference>
<dbReference type="Gene3D" id="3.10.10.10">
    <property type="entry name" value="HIV Type 1 Reverse Transcriptase, subunit A, domain 1"/>
    <property type="match status" value="1"/>
</dbReference>
<dbReference type="PROSITE" id="PS50878">
    <property type="entry name" value="RT_POL"/>
    <property type="match status" value="1"/>
</dbReference>
<dbReference type="Pfam" id="PF00665">
    <property type="entry name" value="rve"/>
    <property type="match status" value="1"/>
</dbReference>
<dbReference type="PANTHER" id="PTHR37984">
    <property type="entry name" value="PROTEIN CBG26694"/>
    <property type="match status" value="1"/>
</dbReference>
<protein>
    <recommendedName>
        <fullName evidence="1">RNA-directed DNA polymerase</fullName>
        <ecNumber evidence="1">2.7.7.49</ecNumber>
    </recommendedName>
</protein>
<keyword evidence="14" id="KW-1185">Reference proteome</keyword>
<keyword evidence="8" id="KW-0479">Metal-binding</keyword>
<dbReference type="PANTHER" id="PTHR37984:SF5">
    <property type="entry name" value="PROTEIN NYNRIN-LIKE"/>
    <property type="match status" value="1"/>
</dbReference>
<keyword evidence="8" id="KW-0863">Zinc-finger</keyword>
<reference evidence="13" key="2">
    <citation type="submission" date="2025-05" db="UniProtKB">
        <authorList>
            <consortium name="EnsemblMetazoa"/>
        </authorList>
    </citation>
    <scope>IDENTIFICATION</scope>
    <source>
        <strain evidence="13">Foshan</strain>
    </source>
</reference>
<dbReference type="InterPro" id="IPR041373">
    <property type="entry name" value="RT_RNaseH"/>
</dbReference>
<evidence type="ECO:0000256" key="9">
    <source>
        <dbReference type="SAM" id="MobiDB-lite"/>
    </source>
</evidence>
<dbReference type="InterPro" id="IPR001584">
    <property type="entry name" value="Integrase_cat-core"/>
</dbReference>
<evidence type="ECO:0000313" key="13">
    <source>
        <dbReference type="EnsemblMetazoa" id="AALFPA23_010848.P15281"/>
    </source>
</evidence>
<feature type="region of interest" description="Disordered" evidence="9">
    <location>
        <begin position="502"/>
        <end position="531"/>
    </location>
</feature>
<evidence type="ECO:0000259" key="10">
    <source>
        <dbReference type="PROSITE" id="PS50158"/>
    </source>
</evidence>
<evidence type="ECO:0000259" key="11">
    <source>
        <dbReference type="PROSITE" id="PS50878"/>
    </source>
</evidence>
<dbReference type="InterPro" id="IPR043128">
    <property type="entry name" value="Rev_trsase/Diguanyl_cyclase"/>
</dbReference>
<dbReference type="Gene3D" id="3.30.70.270">
    <property type="match status" value="2"/>
</dbReference>
<feature type="region of interest" description="Disordered" evidence="9">
    <location>
        <begin position="239"/>
        <end position="324"/>
    </location>
</feature>
<keyword evidence="7" id="KW-0695">RNA-directed DNA polymerase</keyword>
<dbReference type="Pfam" id="PF17917">
    <property type="entry name" value="RT_RNaseH"/>
    <property type="match status" value="1"/>
</dbReference>
<dbReference type="Gene3D" id="4.10.60.10">
    <property type="entry name" value="Zinc finger, CCHC-type"/>
    <property type="match status" value="1"/>
</dbReference>
<dbReference type="GeneID" id="134286195"/>
<keyword evidence="5" id="KW-0255">Endonuclease</keyword>
<dbReference type="EnsemblMetazoa" id="AALFPA23_010848.R15281">
    <property type="protein sequence ID" value="AALFPA23_010848.P15281"/>
    <property type="gene ID" value="AALFPA23_010848"/>
</dbReference>
<dbReference type="InterPro" id="IPR050951">
    <property type="entry name" value="Retrovirus_Pol_polyprotein"/>
</dbReference>
<feature type="compositionally biased region" description="Basic and acidic residues" evidence="9">
    <location>
        <begin position="241"/>
        <end position="260"/>
    </location>
</feature>
<dbReference type="PROSITE" id="PS50994">
    <property type="entry name" value="INTEGRASE"/>
    <property type="match status" value="1"/>
</dbReference>
<feature type="region of interest" description="Disordered" evidence="9">
    <location>
        <begin position="573"/>
        <end position="608"/>
    </location>
</feature>
<dbReference type="Pfam" id="PF00078">
    <property type="entry name" value="RVT_1"/>
    <property type="match status" value="1"/>
</dbReference>
<feature type="domain" description="Integrase catalytic" evidence="12">
    <location>
        <begin position="1360"/>
        <end position="1518"/>
    </location>
</feature>
<keyword evidence="6" id="KW-0378">Hydrolase</keyword>
<evidence type="ECO:0000256" key="2">
    <source>
        <dbReference type="ARBA" id="ARBA00022679"/>
    </source>
</evidence>
<dbReference type="SUPFAM" id="SSF53098">
    <property type="entry name" value="Ribonuclease H-like"/>
    <property type="match status" value="1"/>
</dbReference>
<evidence type="ECO:0000313" key="14">
    <source>
        <dbReference type="Proteomes" id="UP000069940"/>
    </source>
</evidence>
<evidence type="ECO:0000256" key="6">
    <source>
        <dbReference type="ARBA" id="ARBA00022801"/>
    </source>
</evidence>
<dbReference type="InterPro" id="IPR036875">
    <property type="entry name" value="Znf_CCHC_sf"/>
</dbReference>
<dbReference type="Gene3D" id="3.30.420.10">
    <property type="entry name" value="Ribonuclease H-like superfamily/Ribonuclease H"/>
    <property type="match status" value="1"/>
</dbReference>
<evidence type="ECO:0000256" key="4">
    <source>
        <dbReference type="ARBA" id="ARBA00022722"/>
    </source>
</evidence>
<dbReference type="InterPro" id="IPR012337">
    <property type="entry name" value="RNaseH-like_sf"/>
</dbReference>
<organism evidence="13 14">
    <name type="scientific">Aedes albopictus</name>
    <name type="common">Asian tiger mosquito</name>
    <name type="synonym">Stegomyia albopicta</name>
    <dbReference type="NCBI Taxonomy" id="7160"/>
    <lineage>
        <taxon>Eukaryota</taxon>
        <taxon>Metazoa</taxon>
        <taxon>Ecdysozoa</taxon>
        <taxon>Arthropoda</taxon>
        <taxon>Hexapoda</taxon>
        <taxon>Insecta</taxon>
        <taxon>Pterygota</taxon>
        <taxon>Neoptera</taxon>
        <taxon>Endopterygota</taxon>
        <taxon>Diptera</taxon>
        <taxon>Nematocera</taxon>
        <taxon>Culicoidea</taxon>
        <taxon>Culicidae</taxon>
        <taxon>Culicinae</taxon>
        <taxon>Aedini</taxon>
        <taxon>Aedes</taxon>
        <taxon>Stegomyia</taxon>
    </lineage>
</organism>
<evidence type="ECO:0000256" key="5">
    <source>
        <dbReference type="ARBA" id="ARBA00022759"/>
    </source>
</evidence>
<accession>A0ABM1YNY8</accession>
<evidence type="ECO:0000256" key="8">
    <source>
        <dbReference type="PROSITE-ProRule" id="PRU00047"/>
    </source>
</evidence>
<evidence type="ECO:0000256" key="1">
    <source>
        <dbReference type="ARBA" id="ARBA00012493"/>
    </source>
</evidence>
<name>A0ABM1YNY8_AEDAL</name>
<keyword evidence="4" id="KW-0540">Nuclease</keyword>
<dbReference type="RefSeq" id="XP_062703758.1">
    <property type="nucleotide sequence ID" value="XM_062847774.1"/>
</dbReference>
<keyword evidence="3" id="KW-0548">Nucleotidyltransferase</keyword>
<evidence type="ECO:0000259" key="12">
    <source>
        <dbReference type="PROSITE" id="PS50994"/>
    </source>
</evidence>
<dbReference type="InterPro" id="IPR001878">
    <property type="entry name" value="Znf_CCHC"/>
</dbReference>
<dbReference type="PROSITE" id="PS50158">
    <property type="entry name" value="ZF_CCHC"/>
    <property type="match status" value="1"/>
</dbReference>
<dbReference type="CDD" id="cd01647">
    <property type="entry name" value="RT_LTR"/>
    <property type="match status" value="1"/>
</dbReference>
<dbReference type="Pfam" id="PF17921">
    <property type="entry name" value="Integrase_H2C2"/>
    <property type="match status" value="1"/>
</dbReference>
<keyword evidence="8" id="KW-0862">Zinc</keyword>
<dbReference type="SUPFAM" id="SSF57756">
    <property type="entry name" value="Retrovirus zinc finger-like domains"/>
    <property type="match status" value="1"/>
</dbReference>
<evidence type="ECO:0000256" key="3">
    <source>
        <dbReference type="ARBA" id="ARBA00022695"/>
    </source>
</evidence>
<feature type="compositionally biased region" description="Basic and acidic residues" evidence="9">
    <location>
        <begin position="514"/>
        <end position="523"/>
    </location>
</feature>
<dbReference type="EC" id="2.7.7.49" evidence="1"/>
<dbReference type="InterPro" id="IPR000477">
    <property type="entry name" value="RT_dom"/>
</dbReference>
<reference evidence="14" key="1">
    <citation type="journal article" date="2015" name="Proc. Natl. Acad. Sci. U.S.A.">
        <title>Genome sequence of the Asian Tiger mosquito, Aedes albopictus, reveals insights into its biology, genetics, and evolution.</title>
        <authorList>
            <person name="Chen X.G."/>
            <person name="Jiang X."/>
            <person name="Gu J."/>
            <person name="Xu M."/>
            <person name="Wu Y."/>
            <person name="Deng Y."/>
            <person name="Zhang C."/>
            <person name="Bonizzoni M."/>
            <person name="Dermauw W."/>
            <person name="Vontas J."/>
            <person name="Armbruster P."/>
            <person name="Huang X."/>
            <person name="Yang Y."/>
            <person name="Zhang H."/>
            <person name="He W."/>
            <person name="Peng H."/>
            <person name="Liu Y."/>
            <person name="Wu K."/>
            <person name="Chen J."/>
            <person name="Lirakis M."/>
            <person name="Topalis P."/>
            <person name="Van Leeuwen T."/>
            <person name="Hall A.B."/>
            <person name="Jiang X."/>
            <person name="Thorpe C."/>
            <person name="Mueller R.L."/>
            <person name="Sun C."/>
            <person name="Waterhouse R.M."/>
            <person name="Yan G."/>
            <person name="Tu Z.J."/>
            <person name="Fang X."/>
            <person name="James A.A."/>
        </authorList>
    </citation>
    <scope>NUCLEOTIDE SEQUENCE [LARGE SCALE GENOMIC DNA]</scope>
    <source>
        <strain evidence="14">Foshan</strain>
    </source>
</reference>
<dbReference type="InterPro" id="IPR036397">
    <property type="entry name" value="RNaseH_sf"/>
</dbReference>
<dbReference type="InterPro" id="IPR041588">
    <property type="entry name" value="Integrase_H2C2"/>
</dbReference>
<feature type="domain" description="Reverse transcriptase" evidence="11">
    <location>
        <begin position="834"/>
        <end position="1014"/>
    </location>
</feature>
<dbReference type="CDD" id="cd09274">
    <property type="entry name" value="RNase_HI_RT_Ty3"/>
    <property type="match status" value="1"/>
</dbReference>
<dbReference type="Proteomes" id="UP000069940">
    <property type="component" value="Unassembled WGS sequence"/>
</dbReference>
<dbReference type="SMART" id="SM00343">
    <property type="entry name" value="ZnF_C2HC"/>
    <property type="match status" value="3"/>
</dbReference>
<proteinExistence type="predicted"/>
<dbReference type="Gene3D" id="1.10.340.70">
    <property type="match status" value="1"/>
</dbReference>
<keyword evidence="2" id="KW-0808">Transferase</keyword>
<sequence length="1614" mass="181203">MTRLPATLDFEYDNGDKATIAISIAGKQFRYVRIFGLPPEVEDRDIAKEFQKYGVIHHMVREKYGVDTGYPIWSGVRGVHMEILRDIPASMHVGHMQARTYYDGLQVKCFVCGSTDHVKAGCPRRSSTVNDRLRKVGGGSGRDGVVAAVDAGDTVVAAVEDGAAGGDAVGAAAGVAAGAAGGAAGGAYCGSNGESVMVNSYKDTLLGVKPSDIGLVGVKPGSSGTGMVVLAKKGFSMATSNEEKPGFERQNESIKTDRKPRVPTSETGGIGLAPSGDSEGESRSERAIMPRRKGSRKSVGADQDKEEDDENEEEDGEDELPAAGGERYFHPEELKQLIPLFKEGSGVSDWLQTIDHYRVLYSWSSKTTLLYASCRLSGAAYQWYLGERPTIPAWDEFKAKICVAFPEHEDEADVHRRLAKCVKDGKESYDNYVFRMNAIGQKGKLSNSAIIKYVISGLSYDPLYGCIATRKYETIYELLEHIRYCESNQEMCKRRTYLPKANASRPNAGVGGRKQHDENRPNNDGEGQPKLSPKDECFNCHGSGHISINCPQPQRRPRCPVCNKVGHGEETCFKRRGEPTARPSGDAAGPKPATSGNSPAYPIVAGSSDDSPGAGKLLKVNGQSLVPVDLVVGDQVQTIEALADSGCPVSLVKKCCFPNDNMFCTESDEDLVGANNSQIDIVGSYSTRAKIKSDDYVANLTVVADSTMKMGMILGRKFFEENDIRGLIFERGQSVNESFDVKAMQDVFDGEVETLFVDAKCTLDVGDSDETRSLSGTVCELFETEYLSREKPTEPLMKYCVDIKLKDNRYFNSTPQRLSDYERKEQNKIVDDLLAKGIIRESESPYTSRVVLTRKKNGEYRLCVNYKPLNKLVERNHYPLPIIEDQISKLQGRKYFTTLDMKNGFYHVDIAEDSKKYTSFITESGQYEFNKLPFGYANSPAIFSRYVSKVLDPFIKSGEIVVFIDDIMASSKTVEEHLDLLKRLFQVLSDNHIQLNIKKCSFLKLNIVFLGYEVTFNQIRPCNQHIENVEKFPVPTNEKALQRFLGLMSYFRKFIYRYNEIANPLYELMNSHDKHFKFESRHYEAFEKLKEALVSKPVLSIYSPALETQLHTDASASGFGGILMQRQTVDNQFHPVMFFSRKTTAAESVLHSFELETLAIVYSVKRFRVYLFGIPFKVVTDCNSLKATLAKKDVNPKIARWALFLDQFDFEVEHRAGTKMQHVDALSRMYCYAIDRESDSIFENALYVNQIRDSNVVKIKADLESRDSKLYEVRDNLLFRKYKDRLLLYVPMSMEQSVMFKYHNGLGHFGIDKVVELIKRSYWFPQMQSKLKDHILKCITCIAFNPKLKKLDGPLLIIDKVSIPFHTVHADHLGPLTLTKGKNVHILAVVDAFTKFLKLYATKTTSSREAMKHLKSYHISYSVPEVLVTDRGTAFTSKQFSSFVKDNGIRHQLVATACPQANGQIERYNRTLIPLLSKLVEERSQDWDTVLVEAEYLLNNTFNRSIGDVPSRLLFGVIQKRIVPEDLTAYVDVLNEKFDRDLPAIRDAAARKIRKLQEYNKDQYDMRSKVNTQYREGDLVSVRTVKQVGERSPLRRKSGGESSARIILDTSVAE</sequence>
<dbReference type="SUPFAM" id="SSF56672">
    <property type="entry name" value="DNA/RNA polymerases"/>
    <property type="match status" value="1"/>
</dbReference>
<evidence type="ECO:0000256" key="7">
    <source>
        <dbReference type="ARBA" id="ARBA00022918"/>
    </source>
</evidence>
<feature type="domain" description="CCHC-type" evidence="10">
    <location>
        <begin position="537"/>
        <end position="552"/>
    </location>
</feature>
<feature type="compositionally biased region" description="Acidic residues" evidence="9">
    <location>
        <begin position="304"/>
        <end position="320"/>
    </location>
</feature>